<gene>
    <name evidence="6" type="ORF">HKW67_09300</name>
</gene>
<protein>
    <submittedName>
        <fullName evidence="6">Sigma-54-dependent Fis family transcriptional regulator</fullName>
    </submittedName>
</protein>
<dbReference type="FunFam" id="3.40.50.300:FF:000006">
    <property type="entry name" value="DNA-binding transcriptional regulator NtrC"/>
    <property type="match status" value="1"/>
</dbReference>
<dbReference type="Gene3D" id="1.10.8.60">
    <property type="match status" value="1"/>
</dbReference>
<dbReference type="CDD" id="cd00009">
    <property type="entry name" value="AAA"/>
    <property type="match status" value="1"/>
</dbReference>
<dbReference type="PANTHER" id="PTHR32071">
    <property type="entry name" value="TRANSCRIPTIONAL REGULATORY PROTEIN"/>
    <property type="match status" value="1"/>
</dbReference>
<dbReference type="KEGG" id="ggr:HKW67_09300"/>
<dbReference type="Pfam" id="PF25601">
    <property type="entry name" value="AAA_lid_14"/>
    <property type="match status" value="1"/>
</dbReference>
<name>A0A6M4ILX3_9BACT</name>
<evidence type="ECO:0000313" key="6">
    <source>
        <dbReference type="EMBL" id="QJR35693.1"/>
    </source>
</evidence>
<dbReference type="SUPFAM" id="SSF52540">
    <property type="entry name" value="P-loop containing nucleoside triphosphate hydrolases"/>
    <property type="match status" value="1"/>
</dbReference>
<feature type="domain" description="Sigma-54 factor interaction" evidence="5">
    <location>
        <begin position="134"/>
        <end position="365"/>
    </location>
</feature>
<dbReference type="Gene3D" id="3.40.50.300">
    <property type="entry name" value="P-loop containing nucleotide triphosphate hydrolases"/>
    <property type="match status" value="1"/>
</dbReference>
<evidence type="ECO:0000256" key="2">
    <source>
        <dbReference type="ARBA" id="ARBA00022840"/>
    </source>
</evidence>
<dbReference type="InterPro" id="IPR058031">
    <property type="entry name" value="AAA_lid_NorR"/>
</dbReference>
<evidence type="ECO:0000313" key="7">
    <source>
        <dbReference type="Proteomes" id="UP000500938"/>
    </source>
</evidence>
<dbReference type="EMBL" id="CP053085">
    <property type="protein sequence ID" value="QJR35693.1"/>
    <property type="molecule type" value="Genomic_DNA"/>
</dbReference>
<proteinExistence type="predicted"/>
<dbReference type="Pfam" id="PF00158">
    <property type="entry name" value="Sigma54_activat"/>
    <property type="match status" value="1"/>
</dbReference>
<dbReference type="InterPro" id="IPR002078">
    <property type="entry name" value="Sigma_54_int"/>
</dbReference>
<dbReference type="AlphaFoldDB" id="A0A6M4ILX3"/>
<dbReference type="PANTHER" id="PTHR32071:SF117">
    <property type="entry name" value="PTS-DEPENDENT DIHYDROXYACETONE KINASE OPERON REGULATORY PROTEIN-RELATED"/>
    <property type="match status" value="1"/>
</dbReference>
<dbReference type="GO" id="GO:0006355">
    <property type="term" value="P:regulation of DNA-templated transcription"/>
    <property type="evidence" value="ECO:0007669"/>
    <property type="project" value="InterPro"/>
</dbReference>
<evidence type="ECO:0000256" key="1">
    <source>
        <dbReference type="ARBA" id="ARBA00022741"/>
    </source>
</evidence>
<reference evidence="6 7" key="1">
    <citation type="submission" date="2020-05" db="EMBL/GenBank/DDBJ databases">
        <title>Complete genome sequence of Gemmatimonas greenlandica TET16.</title>
        <authorList>
            <person name="Zeng Y."/>
        </authorList>
    </citation>
    <scope>NUCLEOTIDE SEQUENCE [LARGE SCALE GENOMIC DNA]</scope>
    <source>
        <strain evidence="6 7">TET16</strain>
    </source>
</reference>
<keyword evidence="2" id="KW-0067">ATP-binding</keyword>
<sequence>MRPFTCAIYYELGDTASPRHLHAHQALCNAGIDMLPPRADTASTSVRLLGFDEVNDEVLSRLSRLAAPGTWRVLAIAFAPFAHPRTAWQLLEHGAADVVVWRNDSDGAREVAARLARWTDVDAIVTSDVVKRNLVGRSPAWLRTIREVAEIAAYTDVPLLLGGETGTGKELIARLVHTLDRRPTKRDLVLVDCTTLMPELSGSELFGHERGAFTGAVASRDGACALANGGTLFLDEIGELPLALQAELLRVVQEGTYKRVGSNSWQQVKFRLVCATHRDLTAEVQRGTFRRDLFYRIAGITCTLPTLAERTDDIIPLAEHFIRQVRPDLDTDRVEMDDAVRDYLVGRAYPGNVRDLRQLVTRMIARHPGAGHLSVGDIPIDERPVASDTVGDWRGDAFARGIRLALAAGASLREISSEASSMAIRIAMDESASLRSAARRLGVSARALQLRRASEQTSTPPSMRPRR</sequence>
<evidence type="ECO:0000259" key="5">
    <source>
        <dbReference type="PROSITE" id="PS50045"/>
    </source>
</evidence>
<accession>A0A6M4ILX3</accession>
<dbReference type="Proteomes" id="UP000500938">
    <property type="component" value="Chromosome"/>
</dbReference>
<dbReference type="PROSITE" id="PS50045">
    <property type="entry name" value="SIGMA54_INTERACT_4"/>
    <property type="match status" value="1"/>
</dbReference>
<dbReference type="SMART" id="SM00382">
    <property type="entry name" value="AAA"/>
    <property type="match status" value="1"/>
</dbReference>
<dbReference type="GO" id="GO:0005524">
    <property type="term" value="F:ATP binding"/>
    <property type="evidence" value="ECO:0007669"/>
    <property type="project" value="UniProtKB-KW"/>
</dbReference>
<keyword evidence="7" id="KW-1185">Reference proteome</keyword>
<dbReference type="GO" id="GO:0003677">
    <property type="term" value="F:DNA binding"/>
    <property type="evidence" value="ECO:0007669"/>
    <property type="project" value="UniProtKB-KW"/>
</dbReference>
<feature type="region of interest" description="Disordered" evidence="4">
    <location>
        <begin position="448"/>
        <end position="467"/>
    </location>
</feature>
<keyword evidence="3" id="KW-0238">DNA-binding</keyword>
<dbReference type="PROSITE" id="PS00675">
    <property type="entry name" value="SIGMA54_INTERACT_1"/>
    <property type="match status" value="1"/>
</dbReference>
<evidence type="ECO:0000256" key="4">
    <source>
        <dbReference type="SAM" id="MobiDB-lite"/>
    </source>
</evidence>
<evidence type="ECO:0000256" key="3">
    <source>
        <dbReference type="ARBA" id="ARBA00023125"/>
    </source>
</evidence>
<dbReference type="InterPro" id="IPR025662">
    <property type="entry name" value="Sigma_54_int_dom_ATP-bd_1"/>
</dbReference>
<organism evidence="6 7">
    <name type="scientific">Gemmatimonas groenlandica</name>
    <dbReference type="NCBI Taxonomy" id="2732249"/>
    <lineage>
        <taxon>Bacteria</taxon>
        <taxon>Pseudomonadati</taxon>
        <taxon>Gemmatimonadota</taxon>
        <taxon>Gemmatimonadia</taxon>
        <taxon>Gemmatimonadales</taxon>
        <taxon>Gemmatimonadaceae</taxon>
        <taxon>Gemmatimonas</taxon>
    </lineage>
</organism>
<dbReference type="InterPro" id="IPR003593">
    <property type="entry name" value="AAA+_ATPase"/>
</dbReference>
<keyword evidence="1" id="KW-0547">Nucleotide-binding</keyword>
<dbReference type="InterPro" id="IPR027417">
    <property type="entry name" value="P-loop_NTPase"/>
</dbReference>